<dbReference type="InterPro" id="IPR050414">
    <property type="entry name" value="Fungal_M35_metalloproteases"/>
</dbReference>
<keyword evidence="6 13" id="KW-0479">Metal-binding</keyword>
<protein>
    <recommendedName>
        <fullName evidence="3">deuterolysin</fullName>
        <ecNumber evidence="3">3.4.24.39</ecNumber>
    </recommendedName>
</protein>
<keyword evidence="4" id="KW-0645">Protease</keyword>
<name>A0A0B4HWG6_METGA</name>
<feature type="active site" evidence="12">
    <location>
        <position position="201"/>
    </location>
</feature>
<evidence type="ECO:0000313" key="17">
    <source>
        <dbReference type="Proteomes" id="UP000031192"/>
    </source>
</evidence>
<evidence type="ECO:0000256" key="10">
    <source>
        <dbReference type="ARBA" id="ARBA00023049"/>
    </source>
</evidence>
<proteinExistence type="inferred from homology"/>
<feature type="compositionally biased region" description="Low complexity" evidence="14">
    <location>
        <begin position="258"/>
        <end position="277"/>
    </location>
</feature>
<keyword evidence="11" id="KW-0865">Zymogen</keyword>
<evidence type="ECO:0000256" key="4">
    <source>
        <dbReference type="ARBA" id="ARBA00022670"/>
    </source>
</evidence>
<dbReference type="HOGENOM" id="CLU_883027_0_0_1"/>
<feature type="signal peptide" evidence="15">
    <location>
        <begin position="1"/>
        <end position="19"/>
    </location>
</feature>
<dbReference type="CDD" id="cd11008">
    <property type="entry name" value="M35_deuterolysin_like"/>
    <property type="match status" value="1"/>
</dbReference>
<feature type="chain" id="PRO_5002090294" description="deuterolysin" evidence="15">
    <location>
        <begin position="20"/>
        <end position="341"/>
    </location>
</feature>
<comment type="catalytic activity">
    <reaction evidence="1">
        <text>Preferential cleavage of bonds with hydrophobic residues in P1'. Also 3-Asn-|-Gln-4 and 8-Gly-|-Ser-9 bonds in insulin B chain.</text>
        <dbReference type="EC" id="3.4.24.39"/>
    </reaction>
</comment>
<evidence type="ECO:0000256" key="7">
    <source>
        <dbReference type="ARBA" id="ARBA00022729"/>
    </source>
</evidence>
<gene>
    <name evidence="16" type="ORF">MGU_08791</name>
</gene>
<evidence type="ECO:0000256" key="11">
    <source>
        <dbReference type="ARBA" id="ARBA00023145"/>
    </source>
</evidence>
<dbReference type="GO" id="GO:0006508">
    <property type="term" value="P:proteolysis"/>
    <property type="evidence" value="ECO:0007669"/>
    <property type="project" value="UniProtKB-KW"/>
</dbReference>
<dbReference type="PANTHER" id="PTHR37016">
    <property type="match status" value="1"/>
</dbReference>
<accession>A0A0B4HWG6</accession>
<dbReference type="PANTHER" id="PTHR37016:SF3">
    <property type="entry name" value="NEUTRAL PROTEASE 2-RELATED"/>
    <property type="match status" value="1"/>
</dbReference>
<dbReference type="SUPFAM" id="SSF55486">
    <property type="entry name" value="Metalloproteases ('zincins'), catalytic domain"/>
    <property type="match status" value="1"/>
</dbReference>
<feature type="binding site" evidence="13">
    <location>
        <position position="204"/>
    </location>
    <ligand>
        <name>Zn(2+)</name>
        <dbReference type="ChEBI" id="CHEBI:29105"/>
        <note>catalytic</note>
    </ligand>
</feature>
<evidence type="ECO:0000256" key="6">
    <source>
        <dbReference type="ARBA" id="ARBA00022723"/>
    </source>
</evidence>
<keyword evidence="8" id="KW-0378">Hydrolase</keyword>
<evidence type="ECO:0000256" key="8">
    <source>
        <dbReference type="ARBA" id="ARBA00022801"/>
    </source>
</evidence>
<dbReference type="EMBL" id="AZNH01000050">
    <property type="protein sequence ID" value="KID83919.1"/>
    <property type="molecule type" value="Genomic_DNA"/>
</dbReference>
<evidence type="ECO:0000313" key="16">
    <source>
        <dbReference type="EMBL" id="KID83919.1"/>
    </source>
</evidence>
<dbReference type="GO" id="GO:0046872">
    <property type="term" value="F:metal ion binding"/>
    <property type="evidence" value="ECO:0007669"/>
    <property type="project" value="UniProtKB-KW"/>
</dbReference>
<dbReference type="InterPro" id="IPR001384">
    <property type="entry name" value="Peptidase_M35"/>
</dbReference>
<evidence type="ECO:0000256" key="3">
    <source>
        <dbReference type="ARBA" id="ARBA00012431"/>
    </source>
</evidence>
<dbReference type="Proteomes" id="UP000031192">
    <property type="component" value="Unassembled WGS sequence"/>
</dbReference>
<evidence type="ECO:0000256" key="5">
    <source>
        <dbReference type="ARBA" id="ARBA00022685"/>
    </source>
</evidence>
<dbReference type="GO" id="GO:0004222">
    <property type="term" value="F:metalloendopeptidase activity"/>
    <property type="evidence" value="ECO:0007669"/>
    <property type="project" value="InterPro"/>
</dbReference>
<dbReference type="Pfam" id="PF02102">
    <property type="entry name" value="Peptidase_M35"/>
    <property type="match status" value="1"/>
</dbReference>
<evidence type="ECO:0000256" key="14">
    <source>
        <dbReference type="SAM" id="MobiDB-lite"/>
    </source>
</evidence>
<keyword evidence="7 15" id="KW-0732">Signal</keyword>
<reference evidence="16 17" key="1">
    <citation type="journal article" date="2014" name="Proc. Natl. Acad. Sci. U.S.A.">
        <title>Trajectory and genomic determinants of fungal-pathogen speciation and host adaptation.</title>
        <authorList>
            <person name="Hu X."/>
            <person name="Xiao G."/>
            <person name="Zheng P."/>
            <person name="Shang Y."/>
            <person name="Su Y."/>
            <person name="Zhang X."/>
            <person name="Liu X."/>
            <person name="Zhan S."/>
            <person name="St Leger R.J."/>
            <person name="Wang C."/>
        </authorList>
    </citation>
    <scope>NUCLEOTIDE SEQUENCE [LARGE SCALE GENOMIC DNA]</scope>
    <source>
        <strain evidence="16 17">ARSEF 977</strain>
    </source>
</reference>
<dbReference type="EC" id="3.4.24.39" evidence="3"/>
<organism evidence="16 17">
    <name type="scientific">Metarhizium guizhouense (strain ARSEF 977)</name>
    <dbReference type="NCBI Taxonomy" id="1276136"/>
    <lineage>
        <taxon>Eukaryota</taxon>
        <taxon>Fungi</taxon>
        <taxon>Dikarya</taxon>
        <taxon>Ascomycota</taxon>
        <taxon>Pezizomycotina</taxon>
        <taxon>Sordariomycetes</taxon>
        <taxon>Hypocreomycetidae</taxon>
        <taxon>Hypocreales</taxon>
        <taxon>Clavicipitaceae</taxon>
        <taxon>Metarhizium</taxon>
    </lineage>
</organism>
<evidence type="ECO:0000256" key="1">
    <source>
        <dbReference type="ARBA" id="ARBA00001187"/>
    </source>
</evidence>
<comment type="cofactor">
    <cofactor evidence="13">
        <name>Zn(2+)</name>
        <dbReference type="ChEBI" id="CHEBI:29105"/>
    </cofactor>
    <text evidence="13">Binds 1 zinc ion per subunit.</text>
</comment>
<evidence type="ECO:0000256" key="9">
    <source>
        <dbReference type="ARBA" id="ARBA00022833"/>
    </source>
</evidence>
<keyword evidence="10" id="KW-0482">Metalloprotease</keyword>
<dbReference type="InterPro" id="IPR024079">
    <property type="entry name" value="MetalloPept_cat_dom_sf"/>
</dbReference>
<keyword evidence="5" id="KW-0165">Cleavage on pair of basic residues</keyword>
<keyword evidence="17" id="KW-1185">Reference proteome</keyword>
<dbReference type="OrthoDB" id="412874at2759"/>
<evidence type="ECO:0000256" key="13">
    <source>
        <dbReference type="PIRSR" id="PIRSR601384-2"/>
    </source>
</evidence>
<feature type="compositionally biased region" description="Pro residues" evidence="14">
    <location>
        <begin position="278"/>
        <end position="322"/>
    </location>
</feature>
<dbReference type="Gene3D" id="3.40.390.10">
    <property type="entry name" value="Collagenase (Catalytic Domain)"/>
    <property type="match status" value="1"/>
</dbReference>
<comment type="caution">
    <text evidence="16">The sequence shown here is derived from an EMBL/GenBank/DDBJ whole genome shotgun (WGS) entry which is preliminary data.</text>
</comment>
<evidence type="ECO:0000256" key="12">
    <source>
        <dbReference type="PIRSR" id="PIRSR601384-1"/>
    </source>
</evidence>
<keyword evidence="9 13" id="KW-0862">Zinc</keyword>
<comment type="similarity">
    <text evidence="2">Belongs to the peptidase M35 family.</text>
</comment>
<evidence type="ECO:0000256" key="15">
    <source>
        <dbReference type="SAM" id="SignalP"/>
    </source>
</evidence>
<evidence type="ECO:0000256" key="2">
    <source>
        <dbReference type="ARBA" id="ARBA00010279"/>
    </source>
</evidence>
<feature type="region of interest" description="Disordered" evidence="14">
    <location>
        <begin position="253"/>
        <end position="327"/>
    </location>
</feature>
<dbReference type="AlphaFoldDB" id="A0A0B4HWG6"/>
<sequence>MRQVLLFAAWAWANAEACASCQGKAWTRRSGNDDNNNNAISLNSGGIFEQFSCGTVPASHADMGKRASVKDDCSQKDVIETALKTCVQYAEAGAKEANNKENPLFEFFFKKENDAQRGQVAEQLQAIANECRATQGGAISVTCTDGTIEKCTGPDGRDYTAWANQKLGSTPGSIVQLCKPFFGSLGSGCGQLDRPGVLVHEFSHALVGTDDFKDSGGYGLGVVLKLPASDNLKHADTWALFAQAASLGCTTEQLKQAPQGTGPTPEQGTQPLPGQGTQPPPEQGTQPPPWQVTRPPPDQGTRPPPDQGTRPPPWQVTRPPPWKIVGDWINSGARDRIISGA</sequence>
<feature type="binding site" evidence="13">
    <location>
        <position position="200"/>
    </location>
    <ligand>
        <name>Zn(2+)</name>
        <dbReference type="ChEBI" id="CHEBI:29105"/>
        <note>catalytic</note>
    </ligand>
</feature>